<proteinExistence type="predicted"/>
<reference evidence="2" key="1">
    <citation type="submission" date="2022-11" db="UniProtKB">
        <authorList>
            <consortium name="WormBaseParasite"/>
        </authorList>
    </citation>
    <scope>IDENTIFICATION</scope>
</reference>
<evidence type="ECO:0000313" key="2">
    <source>
        <dbReference type="WBParaSite" id="nRc.2.0.1.t20068-RA"/>
    </source>
</evidence>
<keyword evidence="1" id="KW-1185">Reference proteome</keyword>
<sequence length="103" mass="11829">KLTSRVKSLTLVEKASGHIVALRGDSGGDSLNVETYLFIPYCKHSIPEVKDGADIFVHNKAFYQGVMCRCCIRYKNRLIVIEQQQNITIRDYNNQLNDKKPLW</sequence>
<dbReference type="Proteomes" id="UP000887565">
    <property type="component" value="Unplaced"/>
</dbReference>
<accession>A0A915J2G6</accession>
<organism evidence="1 2">
    <name type="scientific">Romanomermis culicivorax</name>
    <name type="common">Nematode worm</name>
    <dbReference type="NCBI Taxonomy" id="13658"/>
    <lineage>
        <taxon>Eukaryota</taxon>
        <taxon>Metazoa</taxon>
        <taxon>Ecdysozoa</taxon>
        <taxon>Nematoda</taxon>
        <taxon>Enoplea</taxon>
        <taxon>Dorylaimia</taxon>
        <taxon>Mermithida</taxon>
        <taxon>Mermithoidea</taxon>
        <taxon>Mermithidae</taxon>
        <taxon>Romanomermis</taxon>
    </lineage>
</organism>
<protein>
    <submittedName>
        <fullName evidence="2">Uncharacterized protein</fullName>
    </submittedName>
</protein>
<name>A0A915J2G6_ROMCU</name>
<dbReference type="WBParaSite" id="nRc.2.0.1.t20068-RA">
    <property type="protein sequence ID" value="nRc.2.0.1.t20068-RA"/>
    <property type="gene ID" value="nRc.2.0.1.g20068"/>
</dbReference>
<dbReference type="AlphaFoldDB" id="A0A915J2G6"/>
<evidence type="ECO:0000313" key="1">
    <source>
        <dbReference type="Proteomes" id="UP000887565"/>
    </source>
</evidence>